<dbReference type="InterPro" id="IPR006143">
    <property type="entry name" value="RND_pump_MFP"/>
</dbReference>
<dbReference type="GO" id="GO:0015562">
    <property type="term" value="F:efflux transmembrane transporter activity"/>
    <property type="evidence" value="ECO:0007669"/>
    <property type="project" value="TreeGrafter"/>
</dbReference>
<dbReference type="GO" id="GO:1990281">
    <property type="term" value="C:efflux pump complex"/>
    <property type="evidence" value="ECO:0007669"/>
    <property type="project" value="TreeGrafter"/>
</dbReference>
<evidence type="ECO:0000256" key="1">
    <source>
        <dbReference type="ARBA" id="ARBA00009477"/>
    </source>
</evidence>
<proteinExistence type="inferred from homology"/>
<name>A0A173V6N7_PARDI</name>
<evidence type="ECO:0000259" key="2">
    <source>
        <dbReference type="Pfam" id="PF25917"/>
    </source>
</evidence>
<accession>A0A173V6N7</accession>
<dbReference type="Pfam" id="PF25954">
    <property type="entry name" value="Beta-barrel_RND_2"/>
    <property type="match status" value="1"/>
</dbReference>
<evidence type="ECO:0000259" key="3">
    <source>
        <dbReference type="Pfam" id="PF25954"/>
    </source>
</evidence>
<evidence type="ECO:0000313" key="5">
    <source>
        <dbReference type="EMBL" id="CUN21845.1"/>
    </source>
</evidence>
<evidence type="ECO:0000259" key="4">
    <source>
        <dbReference type="Pfam" id="PF25989"/>
    </source>
</evidence>
<gene>
    <name evidence="5" type="primary">bepF_2</name>
    <name evidence="5" type="ORF">ERS852429_02582</name>
</gene>
<evidence type="ECO:0000313" key="6">
    <source>
        <dbReference type="Proteomes" id="UP000095591"/>
    </source>
</evidence>
<dbReference type="SUPFAM" id="SSF111369">
    <property type="entry name" value="HlyD-like secretion proteins"/>
    <property type="match status" value="1"/>
</dbReference>
<feature type="domain" description="Multidrug resistance protein MdtA-like barrel-sandwich hybrid" evidence="2">
    <location>
        <begin position="64"/>
        <end position="185"/>
    </location>
</feature>
<reference evidence="5 6" key="1">
    <citation type="submission" date="2015-09" db="EMBL/GenBank/DDBJ databases">
        <authorList>
            <consortium name="Pathogen Informatics"/>
        </authorList>
    </citation>
    <scope>NUCLEOTIDE SEQUENCE [LARGE SCALE GENOMIC DNA]</scope>
    <source>
        <strain evidence="5 6">2789STDY5608872</strain>
    </source>
</reference>
<sequence length="343" mass="36953">MKRMKGIVYGGLLSVVFVLSGCSGSQKEGRDSKEIPVEIVKVAKTVPADTRNYVGTVEEVVSSSISFQVMGNVERVLVGEGQKVREGQLLAVLDKATLENAYNASAASLRQAEDAYARMRTLHENKSLPDMKWVEVESKLEQACSMERISRKNLEDRNLYAPFGGVIGKRMVEAGENVQPGQPVFSLLRIEAVNVKIAVPENEVATLGDQAAMIKVAALGGQCFEGKVTEKGIVANPISHTYEAKIRLENPSGALLPGMVCDVRLSGEESVPAIALPNNAVLIANDGGRFVWKVVDGKAKATPVRTGDLTERGLFILEGLNEGDIVVIGGYQKISEGMRVRAL</sequence>
<dbReference type="InterPro" id="IPR058625">
    <property type="entry name" value="MdtA-like_BSH"/>
</dbReference>
<dbReference type="Pfam" id="PF25917">
    <property type="entry name" value="BSH_RND"/>
    <property type="match status" value="1"/>
</dbReference>
<feature type="domain" description="YknX-like C-terminal permuted SH3-like" evidence="4">
    <location>
        <begin position="273"/>
        <end position="341"/>
    </location>
</feature>
<dbReference type="Proteomes" id="UP000095591">
    <property type="component" value="Unassembled WGS sequence"/>
</dbReference>
<dbReference type="Gene3D" id="2.40.50.100">
    <property type="match status" value="1"/>
</dbReference>
<comment type="similarity">
    <text evidence="1">Belongs to the membrane fusion protein (MFP) (TC 8.A.1) family.</text>
</comment>
<protein>
    <submittedName>
        <fullName evidence="5">Efflux pump periplasmic linker BepF</fullName>
    </submittedName>
</protein>
<dbReference type="InterPro" id="IPR058637">
    <property type="entry name" value="YknX-like_C"/>
</dbReference>
<feature type="domain" description="CusB-like beta-barrel" evidence="3">
    <location>
        <begin position="195"/>
        <end position="268"/>
    </location>
</feature>
<dbReference type="Gene3D" id="2.40.30.170">
    <property type="match status" value="1"/>
</dbReference>
<dbReference type="Gene3D" id="1.10.287.470">
    <property type="entry name" value="Helix hairpin bin"/>
    <property type="match status" value="1"/>
</dbReference>
<dbReference type="EMBL" id="CYXP01000006">
    <property type="protein sequence ID" value="CUN21845.1"/>
    <property type="molecule type" value="Genomic_DNA"/>
</dbReference>
<dbReference type="Pfam" id="PF25989">
    <property type="entry name" value="YknX_C"/>
    <property type="match status" value="1"/>
</dbReference>
<dbReference type="AlphaFoldDB" id="A0A173V6N7"/>
<dbReference type="InterPro" id="IPR058792">
    <property type="entry name" value="Beta-barrel_RND_2"/>
</dbReference>
<dbReference type="PROSITE" id="PS51257">
    <property type="entry name" value="PROKAR_LIPOPROTEIN"/>
    <property type="match status" value="1"/>
</dbReference>
<dbReference type="NCBIfam" id="TIGR01730">
    <property type="entry name" value="RND_mfp"/>
    <property type="match status" value="1"/>
</dbReference>
<dbReference type="Gene3D" id="2.40.420.20">
    <property type="match status" value="1"/>
</dbReference>
<dbReference type="RefSeq" id="WP_057319480.1">
    <property type="nucleotide sequence ID" value="NZ_CYXP01000006.1"/>
</dbReference>
<dbReference type="PANTHER" id="PTHR30469">
    <property type="entry name" value="MULTIDRUG RESISTANCE PROTEIN MDTA"/>
    <property type="match status" value="1"/>
</dbReference>
<organism evidence="5 6">
    <name type="scientific">Parabacteroides distasonis</name>
    <dbReference type="NCBI Taxonomy" id="823"/>
    <lineage>
        <taxon>Bacteria</taxon>
        <taxon>Pseudomonadati</taxon>
        <taxon>Bacteroidota</taxon>
        <taxon>Bacteroidia</taxon>
        <taxon>Bacteroidales</taxon>
        <taxon>Tannerellaceae</taxon>
        <taxon>Parabacteroides</taxon>
    </lineage>
</organism>